<keyword evidence="3" id="KW-1185">Reference proteome</keyword>
<evidence type="ECO:0000313" key="2">
    <source>
        <dbReference type="EMBL" id="ODV89838.1"/>
    </source>
</evidence>
<dbReference type="Proteomes" id="UP000095023">
    <property type="component" value="Unassembled WGS sequence"/>
</dbReference>
<sequence>MRGVEEEEEEEREGGWEKEGIGEDDWRKGGRRKKEGRKKEGRKEDEKKEDERIVGLKGDYPL</sequence>
<protein>
    <submittedName>
        <fullName evidence="2">Uncharacterized protein</fullName>
    </submittedName>
</protein>
<feature type="compositionally biased region" description="Basic and acidic residues" evidence="1">
    <location>
        <begin position="13"/>
        <end position="28"/>
    </location>
</feature>
<accession>A0A1E4TDV0</accession>
<feature type="region of interest" description="Disordered" evidence="1">
    <location>
        <begin position="1"/>
        <end position="62"/>
    </location>
</feature>
<name>A0A1E4TDV0_9ASCO</name>
<reference evidence="3" key="1">
    <citation type="submission" date="2016-02" db="EMBL/GenBank/DDBJ databases">
        <title>Comparative genomics of biotechnologically important yeasts.</title>
        <authorList>
            <consortium name="DOE Joint Genome Institute"/>
            <person name="Riley R."/>
            <person name="Haridas S."/>
            <person name="Wolfe K.H."/>
            <person name="Lopes M.R."/>
            <person name="Hittinger C.T."/>
            <person name="Goker M."/>
            <person name="Salamov A."/>
            <person name="Wisecaver J."/>
            <person name="Long T.M."/>
            <person name="Aerts A.L."/>
            <person name="Barry K."/>
            <person name="Choi C."/>
            <person name="Clum A."/>
            <person name="Coughlan A.Y."/>
            <person name="Deshpande S."/>
            <person name="Douglass A.P."/>
            <person name="Hanson S.J."/>
            <person name="Klenk H.-P."/>
            <person name="Labutti K."/>
            <person name="Lapidus A."/>
            <person name="Lindquist E."/>
            <person name="Lipzen A."/>
            <person name="Meier-Kolthoff J.P."/>
            <person name="Ohm R.A."/>
            <person name="Otillar R.P."/>
            <person name="Pangilinan J."/>
            <person name="Peng Y."/>
            <person name="Rokas A."/>
            <person name="Rosa C.A."/>
            <person name="Scheuner C."/>
            <person name="Sibirny A.A."/>
            <person name="Slot J.C."/>
            <person name="Stielow J.B."/>
            <person name="Sun H."/>
            <person name="Kurtzman C.P."/>
            <person name="Blackwell M."/>
            <person name="Jeffries T.W."/>
            <person name="Grigoriev I.V."/>
        </authorList>
    </citation>
    <scope>NUCLEOTIDE SEQUENCE [LARGE SCALE GENOMIC DNA]</scope>
    <source>
        <strain evidence="3">NRRL Y-17796</strain>
    </source>
</reference>
<dbReference type="AlphaFoldDB" id="A0A1E4TDV0"/>
<proteinExistence type="predicted"/>
<organism evidence="2 3">
    <name type="scientific">Tortispora caseinolytica NRRL Y-17796</name>
    <dbReference type="NCBI Taxonomy" id="767744"/>
    <lineage>
        <taxon>Eukaryota</taxon>
        <taxon>Fungi</taxon>
        <taxon>Dikarya</taxon>
        <taxon>Ascomycota</taxon>
        <taxon>Saccharomycotina</taxon>
        <taxon>Trigonopsidomycetes</taxon>
        <taxon>Trigonopsidales</taxon>
        <taxon>Trigonopsidaceae</taxon>
        <taxon>Tortispora</taxon>
    </lineage>
</organism>
<gene>
    <name evidence="2" type="ORF">CANCADRAFT_32964</name>
</gene>
<evidence type="ECO:0000313" key="3">
    <source>
        <dbReference type="Proteomes" id="UP000095023"/>
    </source>
</evidence>
<feature type="compositionally biased region" description="Basic and acidic residues" evidence="1">
    <location>
        <begin position="37"/>
        <end position="54"/>
    </location>
</feature>
<dbReference type="EMBL" id="KV453843">
    <property type="protein sequence ID" value="ODV89838.1"/>
    <property type="molecule type" value="Genomic_DNA"/>
</dbReference>
<feature type="compositionally biased region" description="Acidic residues" evidence="1">
    <location>
        <begin position="1"/>
        <end position="12"/>
    </location>
</feature>
<evidence type="ECO:0000256" key="1">
    <source>
        <dbReference type="SAM" id="MobiDB-lite"/>
    </source>
</evidence>